<evidence type="ECO:0000256" key="1">
    <source>
        <dbReference type="SAM" id="MobiDB-lite"/>
    </source>
</evidence>
<dbReference type="AlphaFoldDB" id="A0A0Y9VF29"/>
<feature type="compositionally biased region" description="Acidic residues" evidence="1">
    <location>
        <begin position="183"/>
        <end position="192"/>
    </location>
</feature>
<feature type="compositionally biased region" description="Basic and acidic residues" evidence="1">
    <location>
        <begin position="11"/>
        <end position="30"/>
    </location>
</feature>
<dbReference type="VEuPathDB" id="PlasmoDB:PBANKA_0620800"/>
<accession>A0A0Y9VF29</accession>
<name>A0A0Y9VF29_PLABE</name>
<sequence>MDLNNANNLKESLDKNYGKNDGNDSLMHKDNNINEDKMLEQSEKIDNIDDKKTKNNIETSNICYGDSANSSFDTSKRIGDLIMGKGLNNSLQLKMECTNKIDKPFKEKVQNPKIDEIEACHSNAFMKTEIIRAQSNNIYNNRNEKNSLKKNVVSFDDANKKKYNEKRIGMPNINPKNEKNDEEKEEENDGETEQTGVLGSFRNINNQDGIKNKSCTYFKNKENDNLSHNNRSTSEHENKIEEVEPKANRPKKIKNINDFLTEKKNTQKITVFVGEKIQKVKADFKYGEDAPQNFNQKTVYESVNIIKNCNDDSKGNEKRVIEKKQEKTVFVAQRCEKSNADARAGEALIKKVPEKTVFESQRCEKSNADARAGEVLIKKVPEKTVFESQRCEKSNADARAGEVLIKKVPEKTVFESQRCEKSNADARAGEVLIKKVPEKTVFESQRCEKSNADARAGEVLIKKVPEKTVFESQRCEKSNADARAGEVLIKKVPEKTVFESQRCETSNADARTVDKLKEISSENVIYESQKCNEIITDFRASDKIKEVMKRNMLDECHNI</sequence>
<feature type="compositionally biased region" description="Polar residues" evidence="1">
    <location>
        <begin position="1"/>
        <end position="10"/>
    </location>
</feature>
<dbReference type="OMA" id="MLDECHN"/>
<protein>
    <submittedName>
        <fullName evidence="2">Uncharacterized protein</fullName>
    </submittedName>
</protein>
<organism evidence="2 3">
    <name type="scientific">Plasmodium berghei</name>
    <dbReference type="NCBI Taxonomy" id="5821"/>
    <lineage>
        <taxon>Eukaryota</taxon>
        <taxon>Sar</taxon>
        <taxon>Alveolata</taxon>
        <taxon>Apicomplexa</taxon>
        <taxon>Aconoidasida</taxon>
        <taxon>Haemosporida</taxon>
        <taxon>Plasmodiidae</taxon>
        <taxon>Plasmodium</taxon>
        <taxon>Plasmodium (Vinckeia)</taxon>
    </lineage>
</organism>
<feature type="region of interest" description="Disordered" evidence="1">
    <location>
        <begin position="1"/>
        <end position="30"/>
    </location>
</feature>
<reference evidence="2 3" key="1">
    <citation type="submission" date="2016-02" db="EMBL/GenBank/DDBJ databases">
        <authorList>
            <consortium name="Pathogen Informatics"/>
        </authorList>
    </citation>
    <scope>NUCLEOTIDE SEQUENCE [LARGE SCALE GENOMIC DNA]</scope>
    <source>
        <strain evidence="2 3">K173</strain>
    </source>
</reference>
<evidence type="ECO:0000313" key="3">
    <source>
        <dbReference type="Proteomes" id="UP000069549"/>
    </source>
</evidence>
<dbReference type="EMBL" id="LT160026">
    <property type="protein sequence ID" value="CXI20366.1"/>
    <property type="molecule type" value="Genomic_DNA"/>
</dbReference>
<gene>
    <name evidence="2" type="ORF">PBK173_000115700</name>
</gene>
<evidence type="ECO:0000313" key="2">
    <source>
        <dbReference type="EMBL" id="CXI20366.1"/>
    </source>
</evidence>
<proteinExistence type="predicted"/>
<feature type="region of interest" description="Disordered" evidence="1">
    <location>
        <begin position="221"/>
        <end position="247"/>
    </location>
</feature>
<feature type="compositionally biased region" description="Basic and acidic residues" evidence="1">
    <location>
        <begin position="233"/>
        <end position="247"/>
    </location>
</feature>
<feature type="region of interest" description="Disordered" evidence="1">
    <location>
        <begin position="163"/>
        <end position="205"/>
    </location>
</feature>
<dbReference type="Proteomes" id="UP000069549">
    <property type="component" value="Chromosome 6"/>
</dbReference>